<keyword evidence="6" id="KW-0732">Signal</keyword>
<evidence type="ECO:0000256" key="4">
    <source>
        <dbReference type="ARBA" id="ARBA00022723"/>
    </source>
</evidence>
<evidence type="ECO:0000256" key="6">
    <source>
        <dbReference type="SAM" id="SignalP"/>
    </source>
</evidence>
<evidence type="ECO:0000256" key="5">
    <source>
        <dbReference type="ARBA" id="ARBA00022801"/>
    </source>
</evidence>
<comment type="caution">
    <text evidence="8">The sequence shown here is derived from an EMBL/GenBank/DDBJ whole genome shotgun (WGS) entry which is preliminary data.</text>
</comment>
<comment type="catalytic activity">
    <reaction evidence="1">
        <text>a ribonucleoside 5'-phosphate + H2O = a ribonucleoside + phosphate</text>
        <dbReference type="Rhea" id="RHEA:12484"/>
        <dbReference type="ChEBI" id="CHEBI:15377"/>
        <dbReference type="ChEBI" id="CHEBI:18254"/>
        <dbReference type="ChEBI" id="CHEBI:43474"/>
        <dbReference type="ChEBI" id="CHEBI:58043"/>
        <dbReference type="EC" id="3.1.3.5"/>
    </reaction>
</comment>
<dbReference type="GO" id="GO:0008253">
    <property type="term" value="F:5'-nucleotidase activity"/>
    <property type="evidence" value="ECO:0007669"/>
    <property type="project" value="UniProtKB-EC"/>
</dbReference>
<feature type="signal peptide" evidence="6">
    <location>
        <begin position="1"/>
        <end position="28"/>
    </location>
</feature>
<feature type="chain" id="PRO_5017467365" description="5'-nucleotidase" evidence="6">
    <location>
        <begin position="29"/>
        <end position="317"/>
    </location>
</feature>
<keyword evidence="5" id="KW-0378">Hydrolase</keyword>
<evidence type="ECO:0000256" key="3">
    <source>
        <dbReference type="ARBA" id="ARBA00012643"/>
    </source>
</evidence>
<dbReference type="OrthoDB" id="9780815at2"/>
<dbReference type="EMBL" id="QZEY01000025">
    <property type="protein sequence ID" value="RJL21455.1"/>
    <property type="molecule type" value="Genomic_DNA"/>
</dbReference>
<keyword evidence="9" id="KW-1185">Reference proteome</keyword>
<dbReference type="InterPro" id="IPR030048">
    <property type="entry name" value="SurE"/>
</dbReference>
<dbReference type="Gene3D" id="3.40.1210.10">
    <property type="entry name" value="Survival protein SurE-like phosphatase/nucleotidase"/>
    <property type="match status" value="1"/>
</dbReference>
<dbReference type="SUPFAM" id="SSF64167">
    <property type="entry name" value="SurE-like"/>
    <property type="match status" value="1"/>
</dbReference>
<dbReference type="InterPro" id="IPR002828">
    <property type="entry name" value="SurE-like_Pase/nucleotidase"/>
</dbReference>
<dbReference type="PANTHER" id="PTHR30457">
    <property type="entry name" value="5'-NUCLEOTIDASE SURE"/>
    <property type="match status" value="1"/>
</dbReference>
<evidence type="ECO:0000259" key="7">
    <source>
        <dbReference type="Pfam" id="PF01975"/>
    </source>
</evidence>
<sequence length="317" mass="32573">MAKSSRVRRALIPLVLAAATITGPLAGAAPASPHSPQPPIQRGVPAAAWQPRPLDILLTNDDGYSFPFVQALRQALTAAGHKVTIVAPAGDSSGGGTGVNFRFGGTIRARQVSPGVWSVDGSPGDAVYFGLRAVYRDRRPDLVVSGPNAGQNVGALVNHSGTVGATIAALDGGVPAVAFSTAVDITANPPSFPSLQRSIAFAVRVVDRLSATSRGGAVLPPRTALNVNYPLRPSGEVSFAGIGTTSFIDVDYAPAPDQCADCHRVLPVVVTAPDPDPGSDRTLLDKGHVTITPLDGDWEAPSSATAPLRLRLAGLKP</sequence>
<proteinExistence type="inferred from homology"/>
<evidence type="ECO:0000256" key="2">
    <source>
        <dbReference type="ARBA" id="ARBA00011062"/>
    </source>
</evidence>
<name>A0A3A4A3M9_9ACTN</name>
<protein>
    <recommendedName>
        <fullName evidence="3">5'-nucleotidase</fullName>
        <ecNumber evidence="3">3.1.3.5</ecNumber>
    </recommendedName>
</protein>
<reference evidence="8 9" key="1">
    <citation type="submission" date="2018-09" db="EMBL/GenBank/DDBJ databases">
        <title>YIM 75507 draft genome.</title>
        <authorList>
            <person name="Tang S."/>
            <person name="Feng Y."/>
        </authorList>
    </citation>
    <scope>NUCLEOTIDE SEQUENCE [LARGE SCALE GENOMIC DNA]</scope>
    <source>
        <strain evidence="8 9">YIM 75507</strain>
    </source>
</reference>
<accession>A0A3A4A3M9</accession>
<evidence type="ECO:0000256" key="1">
    <source>
        <dbReference type="ARBA" id="ARBA00000815"/>
    </source>
</evidence>
<dbReference type="GO" id="GO:0046872">
    <property type="term" value="F:metal ion binding"/>
    <property type="evidence" value="ECO:0007669"/>
    <property type="project" value="UniProtKB-KW"/>
</dbReference>
<dbReference type="InterPro" id="IPR036523">
    <property type="entry name" value="SurE-like_sf"/>
</dbReference>
<evidence type="ECO:0000313" key="9">
    <source>
        <dbReference type="Proteomes" id="UP000265768"/>
    </source>
</evidence>
<evidence type="ECO:0000313" key="8">
    <source>
        <dbReference type="EMBL" id="RJL21455.1"/>
    </source>
</evidence>
<gene>
    <name evidence="8" type="ORF">D5H75_37475</name>
</gene>
<comment type="similarity">
    <text evidence="2">Belongs to the SurE nucleotidase family.</text>
</comment>
<dbReference type="PANTHER" id="PTHR30457:SF0">
    <property type="entry name" value="PHOSPHATASE, PUTATIVE (AFU_ORTHOLOGUE AFUA_4G01070)-RELATED"/>
    <property type="match status" value="1"/>
</dbReference>
<dbReference type="Proteomes" id="UP000265768">
    <property type="component" value="Unassembled WGS sequence"/>
</dbReference>
<dbReference type="RefSeq" id="WP_119931365.1">
    <property type="nucleotide sequence ID" value="NZ_QZEY01000025.1"/>
</dbReference>
<feature type="domain" description="Survival protein SurE-like phosphatase/nucleotidase" evidence="7">
    <location>
        <begin position="56"/>
        <end position="243"/>
    </location>
</feature>
<organism evidence="8 9">
    <name type="scientific">Bailinhaonella thermotolerans</name>
    <dbReference type="NCBI Taxonomy" id="1070861"/>
    <lineage>
        <taxon>Bacteria</taxon>
        <taxon>Bacillati</taxon>
        <taxon>Actinomycetota</taxon>
        <taxon>Actinomycetes</taxon>
        <taxon>Streptosporangiales</taxon>
        <taxon>Streptosporangiaceae</taxon>
        <taxon>Bailinhaonella</taxon>
    </lineage>
</organism>
<dbReference type="AlphaFoldDB" id="A0A3A4A3M9"/>
<dbReference type="Pfam" id="PF01975">
    <property type="entry name" value="SurE"/>
    <property type="match status" value="1"/>
</dbReference>
<dbReference type="EC" id="3.1.3.5" evidence="3"/>
<keyword evidence="4" id="KW-0479">Metal-binding</keyword>